<evidence type="ECO:0000313" key="3">
    <source>
        <dbReference type="Proteomes" id="UP000248856"/>
    </source>
</evidence>
<dbReference type="RefSeq" id="WP_111880833.1">
    <property type="nucleotide sequence ID" value="NZ_CBCSGC010000016.1"/>
</dbReference>
<dbReference type="AlphaFoldDB" id="A0A328YS57"/>
<gene>
    <name evidence="2" type="ORF">AX018_105112</name>
</gene>
<evidence type="ECO:0000313" key="2">
    <source>
        <dbReference type="EMBL" id="RAR76254.1"/>
    </source>
</evidence>
<proteinExistence type="predicted"/>
<accession>A0A328YS57</accession>
<comment type="caution">
    <text evidence="2">The sequence shown here is derived from an EMBL/GenBank/DDBJ whole genome shotgun (WGS) entry which is preliminary data.</text>
</comment>
<reference evidence="2 3" key="1">
    <citation type="submission" date="2018-06" db="EMBL/GenBank/DDBJ databases">
        <title>Genomic Encyclopedia of Archaeal and Bacterial Type Strains, Phase II (KMG-II): from individual species to whole genera.</title>
        <authorList>
            <person name="Goeker M."/>
        </authorList>
    </citation>
    <scope>NUCLEOTIDE SEQUENCE [LARGE SCALE GENOMIC DNA]</scope>
    <source>
        <strain evidence="2 3">CFPB 3232</strain>
    </source>
</reference>
<feature type="signal peptide" evidence="1">
    <location>
        <begin position="1"/>
        <end position="22"/>
    </location>
</feature>
<evidence type="ECO:0000256" key="1">
    <source>
        <dbReference type="SAM" id="SignalP"/>
    </source>
</evidence>
<feature type="chain" id="PRO_5016457522" description="Lipoprotein" evidence="1">
    <location>
        <begin position="23"/>
        <end position="91"/>
    </location>
</feature>
<sequence length="91" mass="8807">MFRAARTLWVALAAAAAMPWLAGCTVVTVATTAVSVTASAVGVAADVAVGTAKVVGKGVGMAADAIAGGDADDASGIRIRESIRPAGQPPT</sequence>
<keyword evidence="1" id="KW-0732">Signal</keyword>
<keyword evidence="3" id="KW-1185">Reference proteome</keyword>
<organism evidence="2 3">
    <name type="scientific">Paracidovorax anthurii</name>
    <dbReference type="NCBI Taxonomy" id="78229"/>
    <lineage>
        <taxon>Bacteria</taxon>
        <taxon>Pseudomonadati</taxon>
        <taxon>Pseudomonadota</taxon>
        <taxon>Betaproteobacteria</taxon>
        <taxon>Burkholderiales</taxon>
        <taxon>Comamonadaceae</taxon>
        <taxon>Paracidovorax</taxon>
    </lineage>
</organism>
<evidence type="ECO:0008006" key="4">
    <source>
        <dbReference type="Google" id="ProtNLM"/>
    </source>
</evidence>
<dbReference type="Proteomes" id="UP000248856">
    <property type="component" value="Unassembled WGS sequence"/>
</dbReference>
<dbReference type="EMBL" id="QLTA01000051">
    <property type="protein sequence ID" value="RAR76254.1"/>
    <property type="molecule type" value="Genomic_DNA"/>
</dbReference>
<name>A0A328YS57_9BURK</name>
<protein>
    <recommendedName>
        <fullName evidence="4">Lipoprotein</fullName>
    </recommendedName>
</protein>
<dbReference type="PROSITE" id="PS51257">
    <property type="entry name" value="PROKAR_LIPOPROTEIN"/>
    <property type="match status" value="1"/>
</dbReference>